<dbReference type="Proteomes" id="UP000574390">
    <property type="component" value="Unassembled WGS sequence"/>
</dbReference>
<gene>
    <name evidence="1" type="ORF">FOZ62_017835</name>
</gene>
<dbReference type="EMBL" id="JABANM010025569">
    <property type="protein sequence ID" value="KAF4714393.1"/>
    <property type="molecule type" value="Genomic_DNA"/>
</dbReference>
<evidence type="ECO:0000313" key="2">
    <source>
        <dbReference type="Proteomes" id="UP000574390"/>
    </source>
</evidence>
<dbReference type="AlphaFoldDB" id="A0A7J6R194"/>
<evidence type="ECO:0000313" key="1">
    <source>
        <dbReference type="EMBL" id="KAF4714393.1"/>
    </source>
</evidence>
<name>A0A7J6R194_PEROL</name>
<accession>A0A7J6R194</accession>
<feature type="non-terminal residue" evidence="1">
    <location>
        <position position="64"/>
    </location>
</feature>
<sequence>ILLRLVGGFEELNAPRQQQQPALPPPPSLNVDEVHWSLRVRSAEAPSPVPLGMLMNPSRLAGCL</sequence>
<proteinExistence type="predicted"/>
<comment type="caution">
    <text evidence="1">The sequence shown here is derived from an EMBL/GenBank/DDBJ whole genome shotgun (WGS) entry which is preliminary data.</text>
</comment>
<organism evidence="1 2">
    <name type="scientific">Perkinsus olseni</name>
    <name type="common">Perkinsus atlanticus</name>
    <dbReference type="NCBI Taxonomy" id="32597"/>
    <lineage>
        <taxon>Eukaryota</taxon>
        <taxon>Sar</taxon>
        <taxon>Alveolata</taxon>
        <taxon>Perkinsozoa</taxon>
        <taxon>Perkinsea</taxon>
        <taxon>Perkinsida</taxon>
        <taxon>Perkinsidae</taxon>
        <taxon>Perkinsus</taxon>
    </lineage>
</organism>
<reference evidence="1 2" key="1">
    <citation type="submission" date="2020-04" db="EMBL/GenBank/DDBJ databases">
        <title>Perkinsus olseni comparative genomics.</title>
        <authorList>
            <person name="Bogema D.R."/>
        </authorList>
    </citation>
    <scope>NUCLEOTIDE SEQUENCE [LARGE SCALE GENOMIC DNA]</scope>
    <source>
        <strain evidence="1">ATCC PRA-205</strain>
    </source>
</reference>
<feature type="non-terminal residue" evidence="1">
    <location>
        <position position="1"/>
    </location>
</feature>
<protein>
    <submittedName>
        <fullName evidence="1">Uncharacterized protein</fullName>
    </submittedName>
</protein>